<dbReference type="GO" id="GO:0006935">
    <property type="term" value="P:chemotaxis"/>
    <property type="evidence" value="ECO:0007669"/>
    <property type="project" value="UniProtKB-KW"/>
</dbReference>
<sequence>MNAQQILTVWEKASVPALAQASRALREFSGLDFAVQETAVTSIAWNTMAERLQRKVTNPLYVIHLGAQGLFRAHILLLFSDTNSQRLVGAMVGEEVSLPLDELGESALAEVGNVVGTAFLNVFSDIFRVVWEPTPPQVRLTTATALTEDIAPGTTVLLTEAMFQVTGEAVFGEIVVIPTLETVGMSRP</sequence>
<reference evidence="2 3" key="1">
    <citation type="journal article" date="2014" name="BMC Genomics">
        <title>Comparison of environmental and isolate Sulfobacillus genomes reveals diverse carbon, sulfur, nitrogen, and hydrogen metabolisms.</title>
        <authorList>
            <person name="Justice N.B."/>
            <person name="Norman A."/>
            <person name="Brown C.T."/>
            <person name="Singh A."/>
            <person name="Thomas B.C."/>
            <person name="Banfield J.F."/>
        </authorList>
    </citation>
    <scope>NUCLEOTIDE SEQUENCE [LARGE SCALE GENOMIC DNA]</scope>
    <source>
        <strain evidence="2">AMDSBA4</strain>
    </source>
</reference>
<evidence type="ECO:0000313" key="2">
    <source>
        <dbReference type="EMBL" id="PSR24697.1"/>
    </source>
</evidence>
<evidence type="ECO:0000313" key="3">
    <source>
        <dbReference type="Proteomes" id="UP000242972"/>
    </source>
</evidence>
<dbReference type="SUPFAM" id="SSF103039">
    <property type="entry name" value="CheC-like"/>
    <property type="match status" value="1"/>
</dbReference>
<evidence type="ECO:0000256" key="1">
    <source>
        <dbReference type="ARBA" id="ARBA00022500"/>
    </source>
</evidence>
<dbReference type="Proteomes" id="UP000242972">
    <property type="component" value="Unassembled WGS sequence"/>
</dbReference>
<dbReference type="Gene3D" id="3.40.1550.10">
    <property type="entry name" value="CheC-like"/>
    <property type="match status" value="1"/>
</dbReference>
<name>A0A2T2WR41_9FIRM</name>
<dbReference type="AlphaFoldDB" id="A0A2T2WR41"/>
<dbReference type="EMBL" id="PXYW01000169">
    <property type="protein sequence ID" value="PSR24697.1"/>
    <property type="molecule type" value="Genomic_DNA"/>
</dbReference>
<keyword evidence="1" id="KW-0145">Chemotaxis</keyword>
<gene>
    <name evidence="2" type="ORF">C7B46_20950</name>
</gene>
<accession>A0A2T2WR41</accession>
<proteinExistence type="predicted"/>
<organism evidence="2 3">
    <name type="scientific">Sulfobacillus benefaciens</name>
    <dbReference type="NCBI Taxonomy" id="453960"/>
    <lineage>
        <taxon>Bacteria</taxon>
        <taxon>Bacillati</taxon>
        <taxon>Bacillota</taxon>
        <taxon>Clostridia</taxon>
        <taxon>Eubacteriales</taxon>
        <taxon>Clostridiales Family XVII. Incertae Sedis</taxon>
        <taxon>Sulfobacillus</taxon>
    </lineage>
</organism>
<dbReference type="InterPro" id="IPR028976">
    <property type="entry name" value="CheC-like_sf"/>
</dbReference>
<protein>
    <submittedName>
        <fullName evidence="2">Chemotaxis protein CheC</fullName>
    </submittedName>
</protein>
<comment type="caution">
    <text evidence="2">The sequence shown here is derived from an EMBL/GenBank/DDBJ whole genome shotgun (WGS) entry which is preliminary data.</text>
</comment>